<feature type="transmembrane region" description="Helical" evidence="5">
    <location>
        <begin position="414"/>
        <end position="431"/>
    </location>
</feature>
<dbReference type="GO" id="GO:0016020">
    <property type="term" value="C:membrane"/>
    <property type="evidence" value="ECO:0007669"/>
    <property type="project" value="UniProtKB-SubCell"/>
</dbReference>
<feature type="domain" description="O-antigen ligase-related" evidence="6">
    <location>
        <begin position="211"/>
        <end position="361"/>
    </location>
</feature>
<protein>
    <submittedName>
        <fullName evidence="7">O-Antigen ligase domain-containing protein</fullName>
    </submittedName>
</protein>
<sequence length="440" mass="50514">MSNFGLAFLLSYMGCVYATFFVDLSWGVYLYVMQYWLNPVDRWWYGGLPQVRWSFTVAFCILIAFILKRQKYAKNRLFNVPQTKWYLMNVIVVIIISSWAVWPQMHSKFLQDHIKLLIFIFIAYKGIDTPKKFDGMMWACMLGSFYVAYETRNMGRNADGRVEGTGPADSGADGNNCAASLLGVIPMLMFFVVKSNLVKTKLWKRGVLLFLLAFVMLAIVLINSRGSFIGLVLSCTYMGLYIFLNKKVTMKQRFQLIALVMLGICAFLYMADDAFWERIEGISKETESDTGGGGRKLFWKIAREEVLRDYPWGAGGWGFAYLSPQYVPQEYMPANAGIRAVHSLYFQCLAERGYWGTFVFVGFILSNFFYMKKIKRYLLKKGDYSAYFQGLALETGFIGFLLAATFLNRLNSEILYWFPLFIACFGNIYYVKGLSSSSDE</sequence>
<keyword evidence="3 5" id="KW-1133">Transmembrane helix</keyword>
<feature type="transmembrane region" description="Helical" evidence="5">
    <location>
        <begin position="206"/>
        <end position="222"/>
    </location>
</feature>
<name>A0A975BXY9_9BACT</name>
<feature type="transmembrane region" description="Helical" evidence="5">
    <location>
        <begin position="228"/>
        <end position="244"/>
    </location>
</feature>
<feature type="transmembrane region" description="Helical" evidence="5">
    <location>
        <begin position="178"/>
        <end position="194"/>
    </location>
</feature>
<comment type="subcellular location">
    <subcellularLocation>
        <location evidence="1">Membrane</location>
        <topology evidence="1">Multi-pass membrane protein</topology>
    </subcellularLocation>
</comment>
<feature type="transmembrane region" description="Helical" evidence="5">
    <location>
        <begin position="353"/>
        <end position="370"/>
    </location>
</feature>
<evidence type="ECO:0000256" key="4">
    <source>
        <dbReference type="ARBA" id="ARBA00023136"/>
    </source>
</evidence>
<keyword evidence="8" id="KW-1185">Reference proteome</keyword>
<dbReference type="InterPro" id="IPR007016">
    <property type="entry name" value="O-antigen_ligase-rel_domated"/>
</dbReference>
<feature type="transmembrane region" description="Helical" evidence="5">
    <location>
        <begin position="43"/>
        <end position="65"/>
    </location>
</feature>
<evidence type="ECO:0000256" key="3">
    <source>
        <dbReference type="ARBA" id="ARBA00022989"/>
    </source>
</evidence>
<feature type="transmembrane region" description="Helical" evidence="5">
    <location>
        <begin position="391"/>
        <end position="408"/>
    </location>
</feature>
<evidence type="ECO:0000256" key="5">
    <source>
        <dbReference type="SAM" id="Phobius"/>
    </source>
</evidence>
<dbReference type="AlphaFoldDB" id="A0A975BXY9"/>
<accession>A0A975BXY9</accession>
<evidence type="ECO:0000256" key="1">
    <source>
        <dbReference type="ARBA" id="ARBA00004141"/>
    </source>
</evidence>
<feature type="transmembrane region" description="Helical" evidence="5">
    <location>
        <begin position="256"/>
        <end position="271"/>
    </location>
</feature>
<keyword evidence="2 5" id="KW-0812">Transmembrane</keyword>
<evidence type="ECO:0000259" key="6">
    <source>
        <dbReference type="Pfam" id="PF04932"/>
    </source>
</evidence>
<proteinExistence type="predicted"/>
<dbReference type="Proteomes" id="UP000663722">
    <property type="component" value="Chromosome"/>
</dbReference>
<dbReference type="InterPro" id="IPR051533">
    <property type="entry name" value="WaaL-like"/>
</dbReference>
<dbReference type="GO" id="GO:0016874">
    <property type="term" value="F:ligase activity"/>
    <property type="evidence" value="ECO:0007669"/>
    <property type="project" value="UniProtKB-KW"/>
</dbReference>
<dbReference type="Pfam" id="PF04932">
    <property type="entry name" value="Wzy_C"/>
    <property type="match status" value="1"/>
</dbReference>
<dbReference type="PANTHER" id="PTHR37422">
    <property type="entry name" value="TEICHURONIC ACID BIOSYNTHESIS PROTEIN TUAE"/>
    <property type="match status" value="1"/>
</dbReference>
<gene>
    <name evidence="7" type="ORF">dnm_099990</name>
</gene>
<dbReference type="EMBL" id="CP061800">
    <property type="protein sequence ID" value="QTA93891.1"/>
    <property type="molecule type" value="Genomic_DNA"/>
</dbReference>
<keyword evidence="4 5" id="KW-0472">Membrane</keyword>
<dbReference type="KEGG" id="dmm:dnm_099990"/>
<dbReference type="PANTHER" id="PTHR37422:SF13">
    <property type="entry name" value="LIPOPOLYSACCHARIDE BIOSYNTHESIS PROTEIN PA4999-RELATED"/>
    <property type="match status" value="1"/>
</dbReference>
<feature type="transmembrane region" description="Helical" evidence="5">
    <location>
        <begin position="7"/>
        <end position="31"/>
    </location>
</feature>
<feature type="transmembrane region" description="Helical" evidence="5">
    <location>
        <begin position="85"/>
        <end position="102"/>
    </location>
</feature>
<evidence type="ECO:0000313" key="7">
    <source>
        <dbReference type="EMBL" id="QTA93891.1"/>
    </source>
</evidence>
<organism evidence="7 8">
    <name type="scientific">Desulfonema magnum</name>
    <dbReference type="NCBI Taxonomy" id="45655"/>
    <lineage>
        <taxon>Bacteria</taxon>
        <taxon>Pseudomonadati</taxon>
        <taxon>Thermodesulfobacteriota</taxon>
        <taxon>Desulfobacteria</taxon>
        <taxon>Desulfobacterales</taxon>
        <taxon>Desulfococcaceae</taxon>
        <taxon>Desulfonema</taxon>
    </lineage>
</organism>
<reference evidence="7" key="1">
    <citation type="journal article" date="2021" name="Microb. Physiol.">
        <title>Proteogenomic Insights into the Physiology of Marine, Sulfate-Reducing, Filamentous Desulfonema limicola and Desulfonema magnum.</title>
        <authorList>
            <person name="Schnaars V."/>
            <person name="Wohlbrand L."/>
            <person name="Scheve S."/>
            <person name="Hinrichs C."/>
            <person name="Reinhardt R."/>
            <person name="Rabus R."/>
        </authorList>
    </citation>
    <scope>NUCLEOTIDE SEQUENCE</scope>
    <source>
        <strain evidence="7">4be13</strain>
    </source>
</reference>
<evidence type="ECO:0000256" key="2">
    <source>
        <dbReference type="ARBA" id="ARBA00022692"/>
    </source>
</evidence>
<dbReference type="RefSeq" id="WP_207680611.1">
    <property type="nucleotide sequence ID" value="NZ_CP061800.1"/>
</dbReference>
<keyword evidence="7" id="KW-0436">Ligase</keyword>
<evidence type="ECO:0000313" key="8">
    <source>
        <dbReference type="Proteomes" id="UP000663722"/>
    </source>
</evidence>